<evidence type="ECO:0000259" key="7">
    <source>
        <dbReference type="PROSITE" id="PS50966"/>
    </source>
</evidence>
<keyword evidence="1" id="KW-0479">Metal-binding</keyword>
<keyword evidence="3" id="KW-0862">Zinc</keyword>
<comment type="caution">
    <text evidence="8">The sequence shown here is derived from an EMBL/GenBank/DDBJ whole genome shotgun (WGS) entry which is preliminary data.</text>
</comment>
<name>A0AAW2J578_9LAMI</name>
<dbReference type="AlphaFoldDB" id="A0AAW2J578"/>
<dbReference type="PANTHER" id="PTHR31973:SF187">
    <property type="entry name" value="MUTATOR TRANSPOSASE MUDRA PROTEIN"/>
    <property type="match status" value="1"/>
</dbReference>
<reference evidence="8" key="2">
    <citation type="journal article" date="2024" name="Plant">
        <title>Genomic evolution and insights into agronomic trait innovations of Sesamum species.</title>
        <authorList>
            <person name="Miao H."/>
            <person name="Wang L."/>
            <person name="Qu L."/>
            <person name="Liu H."/>
            <person name="Sun Y."/>
            <person name="Le M."/>
            <person name="Wang Q."/>
            <person name="Wei S."/>
            <person name="Zheng Y."/>
            <person name="Lin W."/>
            <person name="Duan Y."/>
            <person name="Cao H."/>
            <person name="Xiong S."/>
            <person name="Wang X."/>
            <person name="Wei L."/>
            <person name="Li C."/>
            <person name="Ma Q."/>
            <person name="Ju M."/>
            <person name="Zhao R."/>
            <person name="Li G."/>
            <person name="Mu C."/>
            <person name="Tian Q."/>
            <person name="Mei H."/>
            <person name="Zhang T."/>
            <person name="Gao T."/>
            <person name="Zhang H."/>
        </authorList>
    </citation>
    <scope>NUCLEOTIDE SEQUENCE</scope>
    <source>
        <strain evidence="8">G01</strain>
    </source>
</reference>
<organism evidence="8">
    <name type="scientific">Sesamum angustifolium</name>
    <dbReference type="NCBI Taxonomy" id="2727405"/>
    <lineage>
        <taxon>Eukaryota</taxon>
        <taxon>Viridiplantae</taxon>
        <taxon>Streptophyta</taxon>
        <taxon>Embryophyta</taxon>
        <taxon>Tracheophyta</taxon>
        <taxon>Spermatophyta</taxon>
        <taxon>Magnoliopsida</taxon>
        <taxon>eudicotyledons</taxon>
        <taxon>Gunneridae</taxon>
        <taxon>Pentapetalae</taxon>
        <taxon>asterids</taxon>
        <taxon>lamiids</taxon>
        <taxon>Lamiales</taxon>
        <taxon>Pedaliaceae</taxon>
        <taxon>Sesamum</taxon>
    </lineage>
</organism>
<sequence>MKNGDKTSDCIPIKSTDVHYEINCFDGSRCIVDLEKHTCSCRKWDISGIPCKHAISAINCQMLDPLDFVHPCYSVETYLRVYQHCIYPINGPEKWNQTGGVPLLPPNLGRGVGRPPRARRMEHDEARNKQKKNTFYGKSKQLKMRRQQVTLHCKHCGEEGHNKKGCKKRKETESCNISTENAFSNFLEIGNFSSQASLQQTAVTTNSSQGGPSNEVESVGIEKQPVVTARSKQSGPSKKRKSTSIEKQPARRSTRLQSAKPISNELIAQPAKNTARSNLDFNPARRMPPMPTTNLPNPTPIPPARRGVTIRPPVPFAIGHPRIAVTISTQKMSPLQHQFEVIDKDGQKYVTMKSLEDALNAWAEAAKRTRIECDGKGKQ</sequence>
<proteinExistence type="predicted"/>
<evidence type="ECO:0000313" key="8">
    <source>
        <dbReference type="EMBL" id="KAL0288743.1"/>
    </source>
</evidence>
<evidence type="ECO:0008006" key="9">
    <source>
        <dbReference type="Google" id="ProtNLM"/>
    </source>
</evidence>
<feature type="domain" description="SWIM-type" evidence="7">
    <location>
        <begin position="28"/>
        <end position="62"/>
    </location>
</feature>
<accession>A0AAW2J578</accession>
<feature type="region of interest" description="Disordered" evidence="5">
    <location>
        <begin position="106"/>
        <end position="134"/>
    </location>
</feature>
<dbReference type="InterPro" id="IPR006564">
    <property type="entry name" value="Znf_PMZ"/>
</dbReference>
<feature type="compositionally biased region" description="Polar residues" evidence="5">
    <location>
        <begin position="271"/>
        <end position="280"/>
    </location>
</feature>
<dbReference type="GO" id="GO:0003676">
    <property type="term" value="F:nucleic acid binding"/>
    <property type="evidence" value="ECO:0007669"/>
    <property type="project" value="InterPro"/>
</dbReference>
<evidence type="ECO:0000256" key="1">
    <source>
        <dbReference type="ARBA" id="ARBA00022723"/>
    </source>
</evidence>
<keyword evidence="2 4" id="KW-0863">Zinc-finger</keyword>
<reference evidence="8" key="1">
    <citation type="submission" date="2020-06" db="EMBL/GenBank/DDBJ databases">
        <authorList>
            <person name="Li T."/>
            <person name="Hu X."/>
            <person name="Zhang T."/>
            <person name="Song X."/>
            <person name="Zhang H."/>
            <person name="Dai N."/>
            <person name="Sheng W."/>
            <person name="Hou X."/>
            <person name="Wei L."/>
        </authorList>
    </citation>
    <scope>NUCLEOTIDE SEQUENCE</scope>
    <source>
        <strain evidence="8">G01</strain>
        <tissue evidence="8">Leaf</tissue>
    </source>
</reference>
<dbReference type="GO" id="GO:0008270">
    <property type="term" value="F:zinc ion binding"/>
    <property type="evidence" value="ECO:0007669"/>
    <property type="project" value="UniProtKB-KW"/>
</dbReference>
<dbReference type="EMBL" id="JACGWK010001430">
    <property type="protein sequence ID" value="KAL0288743.1"/>
    <property type="molecule type" value="Genomic_DNA"/>
</dbReference>
<dbReference type="InterPro" id="IPR007527">
    <property type="entry name" value="Znf_SWIM"/>
</dbReference>
<feature type="domain" description="CCHC-type" evidence="6">
    <location>
        <begin position="153"/>
        <end position="168"/>
    </location>
</feature>
<evidence type="ECO:0000256" key="3">
    <source>
        <dbReference type="ARBA" id="ARBA00022833"/>
    </source>
</evidence>
<dbReference type="PANTHER" id="PTHR31973">
    <property type="entry name" value="POLYPROTEIN, PUTATIVE-RELATED"/>
    <property type="match status" value="1"/>
</dbReference>
<feature type="compositionally biased region" description="Basic and acidic residues" evidence="5">
    <location>
        <begin position="119"/>
        <end position="128"/>
    </location>
</feature>
<dbReference type="PROSITE" id="PS50158">
    <property type="entry name" value="ZF_CCHC"/>
    <property type="match status" value="1"/>
</dbReference>
<protein>
    <recommendedName>
        <fullName evidence="9">SWIM-type domain-containing protein</fullName>
    </recommendedName>
</protein>
<feature type="compositionally biased region" description="Polar residues" evidence="5">
    <location>
        <begin position="201"/>
        <end position="216"/>
    </location>
</feature>
<evidence type="ECO:0000256" key="4">
    <source>
        <dbReference type="PROSITE-ProRule" id="PRU00047"/>
    </source>
</evidence>
<feature type="region of interest" description="Disordered" evidence="5">
    <location>
        <begin position="201"/>
        <end position="301"/>
    </location>
</feature>
<gene>
    <name evidence="8" type="ORF">Sangu_2643300</name>
</gene>
<dbReference type="SMART" id="SM00575">
    <property type="entry name" value="ZnF_PMZ"/>
    <property type="match status" value="1"/>
</dbReference>
<evidence type="ECO:0000256" key="2">
    <source>
        <dbReference type="ARBA" id="ARBA00022771"/>
    </source>
</evidence>
<dbReference type="PROSITE" id="PS50966">
    <property type="entry name" value="ZF_SWIM"/>
    <property type="match status" value="1"/>
</dbReference>
<evidence type="ECO:0000259" key="6">
    <source>
        <dbReference type="PROSITE" id="PS50158"/>
    </source>
</evidence>
<dbReference type="InterPro" id="IPR001878">
    <property type="entry name" value="Znf_CCHC"/>
</dbReference>
<dbReference type="Pfam" id="PF04434">
    <property type="entry name" value="SWIM"/>
    <property type="match status" value="1"/>
</dbReference>
<evidence type="ECO:0000256" key="5">
    <source>
        <dbReference type="SAM" id="MobiDB-lite"/>
    </source>
</evidence>
<feature type="compositionally biased region" description="Pro residues" evidence="5">
    <location>
        <begin position="286"/>
        <end position="301"/>
    </location>
</feature>